<dbReference type="Pfam" id="PF01292">
    <property type="entry name" value="Ni_hydr_CYTB"/>
    <property type="match status" value="1"/>
</dbReference>
<keyword evidence="4 6" id="KW-1133">Transmembrane helix</keyword>
<keyword evidence="3 6" id="KW-0812">Transmembrane</keyword>
<organism evidence="8 9">
    <name type="scientific">Fuscovulum blasticum DSM 2131</name>
    <dbReference type="NCBI Taxonomy" id="1188250"/>
    <lineage>
        <taxon>Bacteria</taxon>
        <taxon>Pseudomonadati</taxon>
        <taxon>Pseudomonadota</taxon>
        <taxon>Alphaproteobacteria</taxon>
        <taxon>Rhodobacterales</taxon>
        <taxon>Paracoccaceae</taxon>
        <taxon>Pseudogemmobacter</taxon>
    </lineage>
</organism>
<feature type="transmembrane region" description="Helical" evidence="6">
    <location>
        <begin position="21"/>
        <end position="40"/>
    </location>
</feature>
<dbReference type="PANTHER" id="PTHR30485">
    <property type="entry name" value="NI/FE-HYDROGENASE 1 B-TYPE CYTOCHROME SUBUNIT"/>
    <property type="match status" value="1"/>
</dbReference>
<dbReference type="AlphaFoldDB" id="A0A2T4JDV0"/>
<evidence type="ECO:0000256" key="2">
    <source>
        <dbReference type="ARBA" id="ARBA00022475"/>
    </source>
</evidence>
<dbReference type="GO" id="GO:0022904">
    <property type="term" value="P:respiratory electron transport chain"/>
    <property type="evidence" value="ECO:0007669"/>
    <property type="project" value="InterPro"/>
</dbReference>
<name>A0A2T4JDV0_FUSBL</name>
<dbReference type="InterPro" id="IPR011577">
    <property type="entry name" value="Cyt_b561_bac/Ni-Hgenase"/>
</dbReference>
<dbReference type="SUPFAM" id="SSF81342">
    <property type="entry name" value="Transmembrane di-heme cytochromes"/>
    <property type="match status" value="1"/>
</dbReference>
<dbReference type="Gene3D" id="1.20.950.20">
    <property type="entry name" value="Transmembrane di-heme cytochromes, Chain C"/>
    <property type="match status" value="1"/>
</dbReference>
<dbReference type="Proteomes" id="UP000241362">
    <property type="component" value="Unassembled WGS sequence"/>
</dbReference>
<dbReference type="EMBL" id="PZKE01000002">
    <property type="protein sequence ID" value="PTE16061.1"/>
    <property type="molecule type" value="Genomic_DNA"/>
</dbReference>
<dbReference type="PANTHER" id="PTHR30485:SF2">
    <property type="entry name" value="BLL0597 PROTEIN"/>
    <property type="match status" value="1"/>
</dbReference>
<evidence type="ECO:0000256" key="4">
    <source>
        <dbReference type="ARBA" id="ARBA00022989"/>
    </source>
</evidence>
<gene>
    <name evidence="8" type="ORF">C5F44_03260</name>
</gene>
<evidence type="ECO:0000256" key="6">
    <source>
        <dbReference type="SAM" id="Phobius"/>
    </source>
</evidence>
<evidence type="ECO:0000256" key="3">
    <source>
        <dbReference type="ARBA" id="ARBA00022692"/>
    </source>
</evidence>
<dbReference type="InterPro" id="IPR051542">
    <property type="entry name" value="Hydrogenase_cytochrome"/>
</dbReference>
<feature type="domain" description="Cytochrome b561 bacterial/Ni-hydrogenase" evidence="7">
    <location>
        <begin position="19"/>
        <end position="212"/>
    </location>
</feature>
<evidence type="ECO:0000313" key="8">
    <source>
        <dbReference type="EMBL" id="PTE16061.1"/>
    </source>
</evidence>
<evidence type="ECO:0000259" key="7">
    <source>
        <dbReference type="Pfam" id="PF01292"/>
    </source>
</evidence>
<feature type="transmembrane region" description="Helical" evidence="6">
    <location>
        <begin position="106"/>
        <end position="128"/>
    </location>
</feature>
<evidence type="ECO:0000313" key="9">
    <source>
        <dbReference type="Proteomes" id="UP000241362"/>
    </source>
</evidence>
<evidence type="ECO:0000256" key="5">
    <source>
        <dbReference type="ARBA" id="ARBA00023136"/>
    </source>
</evidence>
<dbReference type="InterPro" id="IPR016174">
    <property type="entry name" value="Di-haem_cyt_TM"/>
</dbReference>
<dbReference type="GO" id="GO:0020037">
    <property type="term" value="F:heme binding"/>
    <property type="evidence" value="ECO:0007669"/>
    <property type="project" value="TreeGrafter"/>
</dbReference>
<keyword evidence="9" id="KW-1185">Reference proteome</keyword>
<evidence type="ECO:0000256" key="1">
    <source>
        <dbReference type="ARBA" id="ARBA00004651"/>
    </source>
</evidence>
<dbReference type="GO" id="GO:0009055">
    <property type="term" value="F:electron transfer activity"/>
    <property type="evidence" value="ECO:0007669"/>
    <property type="project" value="InterPro"/>
</dbReference>
<accession>A0A2T4JDV0</accession>
<keyword evidence="5 6" id="KW-0472">Membrane</keyword>
<keyword evidence="2" id="KW-1003">Cell membrane</keyword>
<dbReference type="RefSeq" id="WP_107672070.1">
    <property type="nucleotide sequence ID" value="NZ_PZKE01000002.1"/>
</dbReference>
<sequence length="219" mass="23374">MVAPLESPFSRARIAPSLWDPVIRISHWGLALVVLSNAILTEGGSTLHVLAGWIGIGLLALRLLWGIVGPQEARFSAFPPNPLAALRHLRQLAQGRPEEYGSHNPAGAMMAYALWGLLAVVIATGLVMTGGRTPMQVAADQAAVASGDWSALVKPGESGDDEDENEGWKDAAEEVHEVAANLILFLVLLHVAGVALESRAMGRNLVRPMLTGSDKDRRK</sequence>
<dbReference type="GO" id="GO:0005886">
    <property type="term" value="C:plasma membrane"/>
    <property type="evidence" value="ECO:0007669"/>
    <property type="project" value="UniProtKB-SubCell"/>
</dbReference>
<comment type="caution">
    <text evidence="8">The sequence shown here is derived from an EMBL/GenBank/DDBJ whole genome shotgun (WGS) entry which is preliminary data.</text>
</comment>
<comment type="subcellular location">
    <subcellularLocation>
        <location evidence="1">Cell membrane</location>
        <topology evidence="1">Multi-pass membrane protein</topology>
    </subcellularLocation>
</comment>
<reference evidence="8 9" key="1">
    <citation type="submission" date="2018-03" db="EMBL/GenBank/DDBJ databases">
        <title>Rhodobacter blasticus.</title>
        <authorList>
            <person name="Meyer T.E."/>
            <person name="Miller S."/>
            <person name="Lodha T."/>
            <person name="Gandham S."/>
            <person name="Chintalapati S."/>
            <person name="Chintalapati V.R."/>
        </authorList>
    </citation>
    <scope>NUCLEOTIDE SEQUENCE [LARGE SCALE GENOMIC DNA]</scope>
    <source>
        <strain evidence="8 9">DSM 2131</strain>
    </source>
</reference>
<proteinExistence type="predicted"/>
<feature type="transmembrane region" description="Helical" evidence="6">
    <location>
        <begin position="46"/>
        <end position="65"/>
    </location>
</feature>
<protein>
    <submittedName>
        <fullName evidence="8">Cytochrome B</fullName>
    </submittedName>
</protein>